<dbReference type="GO" id="GO:0005886">
    <property type="term" value="C:plasma membrane"/>
    <property type="evidence" value="ECO:0007669"/>
    <property type="project" value="UniProtKB-SubCell"/>
</dbReference>
<dbReference type="AlphaFoldDB" id="A0A369LGE5"/>
<dbReference type="EMBL" id="PPTO01000012">
    <property type="protein sequence ID" value="RDB57205.1"/>
    <property type="molecule type" value="Genomic_DNA"/>
</dbReference>
<protein>
    <recommendedName>
        <fullName evidence="10">Polysulfide reductase</fullName>
    </recommendedName>
</protein>
<proteinExistence type="inferred from homology"/>
<comment type="similarity">
    <text evidence="2">Belongs to the NrfD family.</text>
</comment>
<feature type="transmembrane region" description="Helical" evidence="7">
    <location>
        <begin position="113"/>
        <end position="134"/>
    </location>
</feature>
<dbReference type="PANTHER" id="PTHR34856">
    <property type="entry name" value="PROTEIN NRFD"/>
    <property type="match status" value="1"/>
</dbReference>
<feature type="transmembrane region" description="Helical" evidence="7">
    <location>
        <begin position="73"/>
        <end position="93"/>
    </location>
</feature>
<feature type="transmembrane region" description="Helical" evidence="7">
    <location>
        <begin position="256"/>
        <end position="279"/>
    </location>
</feature>
<evidence type="ECO:0000256" key="1">
    <source>
        <dbReference type="ARBA" id="ARBA00004651"/>
    </source>
</evidence>
<evidence type="ECO:0008006" key="10">
    <source>
        <dbReference type="Google" id="ProtNLM"/>
    </source>
</evidence>
<keyword evidence="4 7" id="KW-0812">Transmembrane</keyword>
<keyword evidence="5 7" id="KW-1133">Transmembrane helix</keyword>
<feature type="transmembrane region" description="Helical" evidence="7">
    <location>
        <begin position="291"/>
        <end position="315"/>
    </location>
</feature>
<accession>A0A369LGE5</accession>
<keyword evidence="6 7" id="KW-0472">Membrane</keyword>
<comment type="caution">
    <text evidence="8">The sequence shown here is derived from an EMBL/GenBank/DDBJ whole genome shotgun (WGS) entry which is preliminary data.</text>
</comment>
<feature type="transmembrane region" description="Helical" evidence="7">
    <location>
        <begin position="146"/>
        <end position="166"/>
    </location>
</feature>
<feature type="transmembrane region" description="Helical" evidence="7">
    <location>
        <begin position="215"/>
        <end position="236"/>
    </location>
</feature>
<evidence type="ECO:0000256" key="4">
    <source>
        <dbReference type="ARBA" id="ARBA00022692"/>
    </source>
</evidence>
<dbReference type="Gene3D" id="1.20.1630.10">
    <property type="entry name" value="Formate dehydrogenase/DMSO reductase domain"/>
    <property type="match status" value="1"/>
</dbReference>
<reference evidence="8 9" key="1">
    <citation type="journal article" date="2018" name="Elife">
        <title>Discovery and characterization of a prevalent human gut bacterial enzyme sufficient for the inactivation of a family of plant toxins.</title>
        <authorList>
            <person name="Koppel N."/>
            <person name="Bisanz J.E."/>
            <person name="Pandelia M.E."/>
            <person name="Turnbaugh P.J."/>
            <person name="Balskus E.P."/>
        </authorList>
    </citation>
    <scope>NUCLEOTIDE SEQUENCE [LARGE SCALE GENOMIC DNA]</scope>
    <source>
        <strain evidence="8 9">OB21 GAM31</strain>
    </source>
</reference>
<evidence type="ECO:0000313" key="9">
    <source>
        <dbReference type="Proteomes" id="UP000253975"/>
    </source>
</evidence>
<evidence type="ECO:0000256" key="5">
    <source>
        <dbReference type="ARBA" id="ARBA00022989"/>
    </source>
</evidence>
<name>A0A369LGE5_9ACTN</name>
<sequence length="316" mass="33116">MVTDGEKREVHVSFSELIAVYLFLGGASAGAFALVALADVAGCVWGRDRAVSGVLRAPCAAISESTRRYIQTFVYGAGLVSILAGVLCLVADLGRPEAFYYLFLYPTNSLVSIGAFALAFLLACLVVALSDALLRLPLAMRRFVSVVKLAGIPVALIVMVYTALLLKSVIAVKVWQSPWLSVLFVASALSCGCAVVMLAACACEDVRAMRLWHHFLIPADVAFIVIESIAAIALLVSAKNIDSAAFASLMDGALSIPFWIGFVACGIVLPFIAEMILLFAGRGALASTAAVLAVLVLVGGLCLRISIVACGVAPLM</sequence>
<dbReference type="InterPro" id="IPR052049">
    <property type="entry name" value="Electron_transfer_protein"/>
</dbReference>
<evidence type="ECO:0000256" key="7">
    <source>
        <dbReference type="SAM" id="Phobius"/>
    </source>
</evidence>
<evidence type="ECO:0000256" key="6">
    <source>
        <dbReference type="ARBA" id="ARBA00023136"/>
    </source>
</evidence>
<feature type="transmembrane region" description="Helical" evidence="7">
    <location>
        <begin position="20"/>
        <end position="46"/>
    </location>
</feature>
<evidence type="ECO:0000313" key="8">
    <source>
        <dbReference type="EMBL" id="RDB57205.1"/>
    </source>
</evidence>
<dbReference type="InterPro" id="IPR005614">
    <property type="entry name" value="NrfD-like"/>
</dbReference>
<dbReference type="Pfam" id="PF03916">
    <property type="entry name" value="NrfD"/>
    <property type="match status" value="1"/>
</dbReference>
<gene>
    <name evidence="8" type="ORF">C1881_07550</name>
</gene>
<organism evidence="8 9">
    <name type="scientific">Slackia isoflavoniconvertens</name>
    <dbReference type="NCBI Taxonomy" id="572010"/>
    <lineage>
        <taxon>Bacteria</taxon>
        <taxon>Bacillati</taxon>
        <taxon>Actinomycetota</taxon>
        <taxon>Coriobacteriia</taxon>
        <taxon>Eggerthellales</taxon>
        <taxon>Eggerthellaceae</taxon>
        <taxon>Slackia</taxon>
    </lineage>
</organism>
<evidence type="ECO:0000256" key="3">
    <source>
        <dbReference type="ARBA" id="ARBA00022475"/>
    </source>
</evidence>
<evidence type="ECO:0000256" key="2">
    <source>
        <dbReference type="ARBA" id="ARBA00008929"/>
    </source>
</evidence>
<dbReference type="Proteomes" id="UP000253975">
    <property type="component" value="Unassembled WGS sequence"/>
</dbReference>
<dbReference type="PANTHER" id="PTHR34856:SF2">
    <property type="entry name" value="PROTEIN NRFD"/>
    <property type="match status" value="1"/>
</dbReference>
<keyword evidence="3" id="KW-1003">Cell membrane</keyword>
<feature type="transmembrane region" description="Helical" evidence="7">
    <location>
        <begin position="178"/>
        <end position="203"/>
    </location>
</feature>
<comment type="subcellular location">
    <subcellularLocation>
        <location evidence="1">Cell membrane</location>
        <topology evidence="1">Multi-pass membrane protein</topology>
    </subcellularLocation>
</comment>